<dbReference type="RefSeq" id="WP_015616937.1">
    <property type="nucleotide sequence ID" value="NC_021182.1"/>
</dbReference>
<dbReference type="PANTHER" id="PTHR32071">
    <property type="entry name" value="TRANSCRIPTIONAL REGULATORY PROTEIN"/>
    <property type="match status" value="1"/>
</dbReference>
<dbReference type="InterPro" id="IPR002078">
    <property type="entry name" value="Sigma_54_int"/>
</dbReference>
<dbReference type="SUPFAM" id="SSF52540">
    <property type="entry name" value="P-loop containing nucleoside triphosphate hydrolases"/>
    <property type="match status" value="1"/>
</dbReference>
<organism evidence="7 8">
    <name type="scientific">Clostridium pasteurianum BC1</name>
    <dbReference type="NCBI Taxonomy" id="86416"/>
    <lineage>
        <taxon>Bacteria</taxon>
        <taxon>Bacillati</taxon>
        <taxon>Bacillota</taxon>
        <taxon>Clostridia</taxon>
        <taxon>Eubacteriales</taxon>
        <taxon>Clostridiaceae</taxon>
        <taxon>Clostridium</taxon>
    </lineage>
</organism>
<dbReference type="Gene3D" id="1.10.1790.10">
    <property type="entry name" value="PRD domain"/>
    <property type="match status" value="1"/>
</dbReference>
<dbReference type="InterPro" id="IPR004701">
    <property type="entry name" value="PTS_EIIA_man-typ"/>
</dbReference>
<keyword evidence="2" id="KW-0547">Nucleotide-binding</keyword>
<dbReference type="PANTHER" id="PTHR32071:SF38">
    <property type="entry name" value="PSP OPERON TRANSCRIPTIONAL ACTIVATOR"/>
    <property type="match status" value="1"/>
</dbReference>
<dbReference type="OrthoDB" id="9765164at2"/>
<dbReference type="InterPro" id="IPR036662">
    <property type="entry name" value="PTS_EIIA_man-typ_sf"/>
</dbReference>
<keyword evidence="1" id="KW-0808">Transferase</keyword>
<dbReference type="CDD" id="cd00009">
    <property type="entry name" value="AAA"/>
    <property type="match status" value="1"/>
</dbReference>
<evidence type="ECO:0000259" key="5">
    <source>
        <dbReference type="PROSITE" id="PS51096"/>
    </source>
</evidence>
<dbReference type="GO" id="GO:0009401">
    <property type="term" value="P:phosphoenolpyruvate-dependent sugar phosphotransferase system"/>
    <property type="evidence" value="ECO:0007669"/>
    <property type="project" value="InterPro"/>
</dbReference>
<protein>
    <submittedName>
        <fullName evidence="7">Transcriptional antiterminator</fullName>
    </submittedName>
</protein>
<dbReference type="InterPro" id="IPR011608">
    <property type="entry name" value="PRD"/>
</dbReference>
<dbReference type="Pfam" id="PF00874">
    <property type="entry name" value="PRD"/>
    <property type="match status" value="1"/>
</dbReference>
<dbReference type="SUPFAM" id="SSF63520">
    <property type="entry name" value="PTS-regulatory domain, PRD"/>
    <property type="match status" value="1"/>
</dbReference>
<keyword evidence="8" id="KW-1185">Reference proteome</keyword>
<dbReference type="KEGG" id="cpas:Clopa_3913"/>
<dbReference type="GO" id="GO:0006355">
    <property type="term" value="P:regulation of DNA-templated transcription"/>
    <property type="evidence" value="ECO:0007669"/>
    <property type="project" value="InterPro"/>
</dbReference>
<dbReference type="STRING" id="86416.Clopa_3913"/>
<dbReference type="Gene3D" id="3.40.50.300">
    <property type="entry name" value="P-loop containing nucleotide triphosphate hydrolases"/>
    <property type="match status" value="1"/>
</dbReference>
<name>R4K649_CLOPA</name>
<dbReference type="HOGENOM" id="CLU_014204_1_0_9"/>
<dbReference type="PATRIC" id="fig|86416.3.peg.3908"/>
<evidence type="ECO:0000256" key="2">
    <source>
        <dbReference type="ARBA" id="ARBA00022741"/>
    </source>
</evidence>
<reference evidence="7 8" key="1">
    <citation type="submission" date="2012-01" db="EMBL/GenBank/DDBJ databases">
        <title>Complete sequence of chromosome of Clostridium pasteurianum BC1.</title>
        <authorList>
            <consortium name="US DOE Joint Genome Institute"/>
            <person name="Lucas S."/>
            <person name="Han J."/>
            <person name="Lapidus A."/>
            <person name="Cheng J.-F."/>
            <person name="Goodwin L."/>
            <person name="Pitluck S."/>
            <person name="Peters L."/>
            <person name="Mikhailova N."/>
            <person name="Teshima H."/>
            <person name="Detter J.C."/>
            <person name="Han C."/>
            <person name="Tapia R."/>
            <person name="Land M."/>
            <person name="Hauser L."/>
            <person name="Kyrpides N."/>
            <person name="Ivanova N."/>
            <person name="Pagani I."/>
            <person name="Dunn J."/>
            <person name="Taghavi S."/>
            <person name="Francis A."/>
            <person name="van der Lelie D."/>
            <person name="Woyke T."/>
        </authorList>
    </citation>
    <scope>NUCLEOTIDE SEQUENCE [LARGE SCALE GENOMIC DNA]</scope>
    <source>
        <strain evidence="7 8">BC1</strain>
    </source>
</reference>
<dbReference type="EMBL" id="CP003261">
    <property type="protein sequence ID" value="AGK98662.1"/>
    <property type="molecule type" value="Genomic_DNA"/>
</dbReference>
<dbReference type="PROSITE" id="PS51372">
    <property type="entry name" value="PRD_2"/>
    <property type="match status" value="1"/>
</dbReference>
<dbReference type="InterPro" id="IPR027417">
    <property type="entry name" value="P-loop_NTPase"/>
</dbReference>
<evidence type="ECO:0000313" key="7">
    <source>
        <dbReference type="EMBL" id="AGK98662.1"/>
    </source>
</evidence>
<dbReference type="eggNOG" id="COG1221">
    <property type="taxonomic scope" value="Bacteria"/>
</dbReference>
<dbReference type="Pfam" id="PF00158">
    <property type="entry name" value="Sigma54_activat"/>
    <property type="match status" value="1"/>
</dbReference>
<sequence>MATNREKINIKFQELSLKIDPNKDLGVSAKEISDELNIQRNLVSHFLNEFVNEGNAIKVNTRPVYFLPRSVYEKDKDSYLMINQYLKQGIENKNTENKNINPFSQLVGSEGSLKTIIDQCKSSVIYPPKGLNSLFVGESGVGKSLFARLTYEYALKSEYCTGDFVELNCAEYANNPELLSSILFGHAKGAYTGADQEKKGLIELADNGYLFLDEIHRLPSEGQEKLFLFMDKGYFRRMGETDKYRKSNVRLMFATTENPESHFLDTFLRRIPLIIKIPSYKERPQNERLDLIYSFYKKEASLIKKNMIIKSNVINFLLNNIEKGNVGKLSNIIKLSCAKALTEEKINAGETIFIQINHLPENLLKSSEINEENPFNVNDLEISYINSKETNQRTGEKLRLQRYNQIIVSRIMALKKNEIDEDTFYVKICRIFNRCINHVMFDLNMHKQNIFFESMQKKIRNILSYAYLNFGLNQYNSHVGILTNLVLYIYDNTESLILNKELTEAIDELGNRYYKGLKIAKVILDELEKEVSIPNKKIFMLYLFMFVYSQQRTLKKRNINAIIIAHGYSTAASIASTSNRLLGSYVYESFDMPLNATIDDINNEIKKYCQTIDIENDLVILVDMGSLEKIYTKLSGSYLGNIAIINNVSTAIALDVGQRILNDESIESIADHSVKKIHISSHFIQKKLKKKAIVTTCTTRLGAAKMIKKLIDENTENEIPIFTIDYYELKDKGINQSVLQDYSVEMIIGTEDPEVKDIPFISFETFINRKLSDSLLKKAFPDIFNDKILDSINEDMVKMFTLENIVDYLTILNPRQTINQVEDAVVKIERSFGVKMDGFLKISLYIHISCMMERVIIKNPNLNYPELDNFVQYHVHFIKTIKNAFSVIEQYYNIEIPFSEIGFIYDIMKNRIEIGNS</sequence>
<keyword evidence="3" id="KW-0067">ATP-binding</keyword>
<dbReference type="eggNOG" id="COG3933">
    <property type="taxonomic scope" value="Bacteria"/>
</dbReference>
<feature type="domain" description="PRD" evidence="6">
    <location>
        <begin position="812"/>
        <end position="917"/>
    </location>
</feature>
<evidence type="ECO:0000256" key="1">
    <source>
        <dbReference type="ARBA" id="ARBA00022679"/>
    </source>
</evidence>
<dbReference type="AlphaFoldDB" id="R4K649"/>
<dbReference type="PROSITE" id="PS50045">
    <property type="entry name" value="SIGMA54_INTERACT_4"/>
    <property type="match status" value="1"/>
</dbReference>
<dbReference type="InterPro" id="IPR036634">
    <property type="entry name" value="PRD_sf"/>
</dbReference>
<dbReference type="PROSITE" id="PS51096">
    <property type="entry name" value="PTS_EIIA_TYPE_4"/>
    <property type="match status" value="1"/>
</dbReference>
<accession>R4K649</accession>
<proteinExistence type="predicted"/>
<dbReference type="SUPFAM" id="SSF53062">
    <property type="entry name" value="PTS system fructose IIA component-like"/>
    <property type="match status" value="1"/>
</dbReference>
<feature type="domain" description="PTS EIIA type-4" evidence="5">
    <location>
        <begin position="558"/>
        <end position="693"/>
    </location>
</feature>
<dbReference type="GO" id="GO:0016020">
    <property type="term" value="C:membrane"/>
    <property type="evidence" value="ECO:0007669"/>
    <property type="project" value="InterPro"/>
</dbReference>
<evidence type="ECO:0000256" key="3">
    <source>
        <dbReference type="ARBA" id="ARBA00022840"/>
    </source>
</evidence>
<evidence type="ECO:0000313" key="8">
    <source>
        <dbReference type="Proteomes" id="UP000013523"/>
    </source>
</evidence>
<dbReference type="Proteomes" id="UP000013523">
    <property type="component" value="Chromosome"/>
</dbReference>
<dbReference type="InterPro" id="IPR003593">
    <property type="entry name" value="AAA+_ATPase"/>
</dbReference>
<feature type="domain" description="Sigma-54 factor interaction" evidence="4">
    <location>
        <begin position="106"/>
        <end position="338"/>
    </location>
</feature>
<dbReference type="SMART" id="SM00382">
    <property type="entry name" value="AAA"/>
    <property type="match status" value="1"/>
</dbReference>
<gene>
    <name evidence="7" type="ORF">Clopa_3913</name>
</gene>
<dbReference type="Gene3D" id="3.40.50.510">
    <property type="entry name" value="Phosphotransferase system, mannose-type IIA component"/>
    <property type="match status" value="1"/>
</dbReference>
<dbReference type="GO" id="GO:0016740">
    <property type="term" value="F:transferase activity"/>
    <property type="evidence" value="ECO:0007669"/>
    <property type="project" value="UniProtKB-KW"/>
</dbReference>
<evidence type="ECO:0000259" key="4">
    <source>
        <dbReference type="PROSITE" id="PS50045"/>
    </source>
</evidence>
<dbReference type="GO" id="GO:0005524">
    <property type="term" value="F:ATP binding"/>
    <property type="evidence" value="ECO:0007669"/>
    <property type="project" value="UniProtKB-KW"/>
</dbReference>
<evidence type="ECO:0000259" key="6">
    <source>
        <dbReference type="PROSITE" id="PS51372"/>
    </source>
</evidence>